<protein>
    <submittedName>
        <fullName evidence="1">Uncharacterized protein</fullName>
    </submittedName>
</protein>
<gene>
    <name evidence="1" type="ORF">CP373A1_03270</name>
</gene>
<accession>A0A1B8RT58</accession>
<dbReference type="RefSeq" id="WP_065254359.1">
    <property type="nucleotide sequence ID" value="NZ_JADMZC010000007.1"/>
</dbReference>
<name>A0A1B8RT58_9CLOT</name>
<keyword evidence="2" id="KW-1185">Reference proteome</keyword>
<dbReference type="AlphaFoldDB" id="A0A1B8RT58"/>
<proteinExistence type="predicted"/>
<dbReference type="eggNOG" id="ENOG503021B">
    <property type="taxonomic scope" value="Bacteria"/>
</dbReference>
<comment type="caution">
    <text evidence="1">The sequence shown here is derived from an EMBL/GenBank/DDBJ whole genome shotgun (WGS) entry which is preliminary data.</text>
</comment>
<reference evidence="1 2" key="1">
    <citation type="submission" date="2016-06" db="EMBL/GenBank/DDBJ databases">
        <authorList>
            <person name="Kjaerup R.B."/>
            <person name="Dalgaard T.S."/>
            <person name="Juul-Madsen H.R."/>
        </authorList>
    </citation>
    <scope>NUCLEOTIDE SEQUENCE [LARGE SCALE GENOMIC DNA]</scope>
    <source>
        <strain evidence="1 2">373-A1</strain>
    </source>
</reference>
<dbReference type="EMBL" id="MAPZ01000010">
    <property type="protein sequence ID" value="OBY11956.1"/>
    <property type="molecule type" value="Genomic_DNA"/>
</dbReference>
<evidence type="ECO:0000313" key="2">
    <source>
        <dbReference type="Proteomes" id="UP000092714"/>
    </source>
</evidence>
<organism evidence="1 2">
    <name type="scientific">Clostridium paraputrificum</name>
    <dbReference type="NCBI Taxonomy" id="29363"/>
    <lineage>
        <taxon>Bacteria</taxon>
        <taxon>Bacillati</taxon>
        <taxon>Bacillota</taxon>
        <taxon>Clostridia</taxon>
        <taxon>Eubacteriales</taxon>
        <taxon>Clostridiaceae</taxon>
        <taxon>Clostridium</taxon>
    </lineage>
</organism>
<sequence>MLLKINSANIVSNNDSTLSAVLLNDLGTTPIDTQSISSETNSKDWFSLKGYNGLTLTDLVITQVTQGSTPANGEITITFTNSSNQASIGDILILSPGTVIPTNSPFSKIKNTASLDTGFSDTSPVASVTETTIAPKAYSTKDNQYNFKLDIITKQGDSISTITTTTNDPITVNGLVVTKIVFDIADNDNIYDSLETCNYTISFFDSSDNIIYYEPSTTDIISVSFVPV</sequence>
<evidence type="ECO:0000313" key="1">
    <source>
        <dbReference type="EMBL" id="OBY11956.1"/>
    </source>
</evidence>
<dbReference type="Proteomes" id="UP000092714">
    <property type="component" value="Unassembled WGS sequence"/>
</dbReference>